<evidence type="ECO:0000256" key="1">
    <source>
        <dbReference type="SAM" id="MobiDB-lite"/>
    </source>
</evidence>
<comment type="caution">
    <text evidence="3">The sequence shown here is derived from an EMBL/GenBank/DDBJ whole genome shotgun (WGS) entry which is preliminary data.</text>
</comment>
<organism evidence="3 4">
    <name type="scientific">Leucobacter aridicollis</name>
    <dbReference type="NCBI Taxonomy" id="283878"/>
    <lineage>
        <taxon>Bacteria</taxon>
        <taxon>Bacillati</taxon>
        <taxon>Actinomycetota</taxon>
        <taxon>Actinomycetes</taxon>
        <taxon>Micrococcales</taxon>
        <taxon>Microbacteriaceae</taxon>
        <taxon>Leucobacter</taxon>
    </lineage>
</organism>
<gene>
    <name evidence="3" type="ORF">BJ960_000854</name>
</gene>
<dbReference type="EMBL" id="JACCBD010000001">
    <property type="protein sequence ID" value="NYD26051.1"/>
    <property type="molecule type" value="Genomic_DNA"/>
</dbReference>
<evidence type="ECO:0000256" key="2">
    <source>
        <dbReference type="SAM" id="Phobius"/>
    </source>
</evidence>
<dbReference type="AlphaFoldDB" id="A0A852QXH5"/>
<proteinExistence type="predicted"/>
<protein>
    <submittedName>
        <fullName evidence="3">2-succinyl-5-enolpyruvyl-6-hydroxy-3-cyclohexene-1-carboxylate synthase</fullName>
    </submittedName>
</protein>
<dbReference type="Proteomes" id="UP000586095">
    <property type="component" value="Unassembled WGS sequence"/>
</dbReference>
<sequence length="229" mass="25517">MDDFCWLTGPGLCGTMSFNLPIVEVLAVGLVSGAIAAATIWASFRAAKYQTDKALGDSVVRELRSVVGDIADNANDVFKNGDLGSFQDSPLISRSTTAYNLIRTSGLANAFEVVAWADLMLEYSLMLKEFGLSVSSKTMEPIESVVLERIGPHALISKRLAQWLADPSQVGQELKDEFVALHDHLHEQHHIHEDRVAQILSKRRQETNRRPLLSDMARKRRRKPAQYRS</sequence>
<keyword evidence="2" id="KW-0472">Membrane</keyword>
<feature type="region of interest" description="Disordered" evidence="1">
    <location>
        <begin position="208"/>
        <end position="229"/>
    </location>
</feature>
<evidence type="ECO:0000313" key="4">
    <source>
        <dbReference type="Proteomes" id="UP000586095"/>
    </source>
</evidence>
<dbReference type="RefSeq" id="WP_185986390.1">
    <property type="nucleotide sequence ID" value="NZ_BAAALZ010000002.1"/>
</dbReference>
<keyword evidence="2" id="KW-0812">Transmembrane</keyword>
<keyword evidence="2" id="KW-1133">Transmembrane helix</keyword>
<feature type="compositionally biased region" description="Basic residues" evidence="1">
    <location>
        <begin position="218"/>
        <end position="229"/>
    </location>
</feature>
<feature type="transmembrane region" description="Helical" evidence="2">
    <location>
        <begin position="20"/>
        <end position="44"/>
    </location>
</feature>
<accession>A0A852QXH5</accession>
<reference evidence="3 4" key="1">
    <citation type="submission" date="2020-07" db="EMBL/GenBank/DDBJ databases">
        <title>Sequencing the genomes of 1000 actinobacteria strains.</title>
        <authorList>
            <person name="Klenk H.-P."/>
        </authorList>
    </citation>
    <scope>NUCLEOTIDE SEQUENCE [LARGE SCALE GENOMIC DNA]</scope>
    <source>
        <strain evidence="3 4">DSM 17380</strain>
    </source>
</reference>
<keyword evidence="4" id="KW-1185">Reference proteome</keyword>
<name>A0A852QXH5_9MICO</name>
<evidence type="ECO:0000313" key="3">
    <source>
        <dbReference type="EMBL" id="NYD26051.1"/>
    </source>
</evidence>